<evidence type="ECO:0000313" key="1">
    <source>
        <dbReference type="EMBL" id="MDG5752965.1"/>
    </source>
</evidence>
<sequence>MVSIPRPTDLVLITFERNPLDPSAPITIVTANVVGNASPCTTRLRPGRSAQRAVDCLLANGFVVECAGPSNDVSGYILLQRG</sequence>
<gene>
    <name evidence="1" type="ORF">P6P90_02990</name>
</gene>
<dbReference type="RefSeq" id="WP_124564581.1">
    <property type="nucleotide sequence ID" value="NZ_JARRRY010000001.1"/>
</dbReference>
<keyword evidence="2" id="KW-1185">Reference proteome</keyword>
<organism evidence="1 2">
    <name type="scientific">Ectobacillus antri</name>
    <dbReference type="NCBI Taxonomy" id="2486280"/>
    <lineage>
        <taxon>Bacteria</taxon>
        <taxon>Bacillati</taxon>
        <taxon>Bacillota</taxon>
        <taxon>Bacilli</taxon>
        <taxon>Bacillales</taxon>
        <taxon>Bacillaceae</taxon>
        <taxon>Ectobacillus</taxon>
    </lineage>
</organism>
<evidence type="ECO:0000313" key="2">
    <source>
        <dbReference type="Proteomes" id="UP001218246"/>
    </source>
</evidence>
<dbReference type="Proteomes" id="UP001218246">
    <property type="component" value="Unassembled WGS sequence"/>
</dbReference>
<protein>
    <submittedName>
        <fullName evidence="1">Uncharacterized protein</fullName>
    </submittedName>
</protein>
<reference evidence="1 2" key="1">
    <citation type="submission" date="2023-04" db="EMBL/GenBank/DDBJ databases">
        <title>Ectobacillus antri isolated from activated sludge.</title>
        <authorList>
            <person name="Yan P."/>
            <person name="Liu X."/>
        </authorList>
    </citation>
    <scope>NUCLEOTIDE SEQUENCE [LARGE SCALE GENOMIC DNA]</scope>
    <source>
        <strain evidence="1 2">C18H</strain>
    </source>
</reference>
<name>A0ABT6H1U9_9BACI</name>
<proteinExistence type="predicted"/>
<dbReference type="EMBL" id="JARULN010000001">
    <property type="protein sequence ID" value="MDG5752965.1"/>
    <property type="molecule type" value="Genomic_DNA"/>
</dbReference>
<accession>A0ABT6H1U9</accession>
<comment type="caution">
    <text evidence="1">The sequence shown here is derived from an EMBL/GenBank/DDBJ whole genome shotgun (WGS) entry which is preliminary data.</text>
</comment>